<dbReference type="InterPro" id="IPR050090">
    <property type="entry name" value="Tyrosine_recombinase_XerCD"/>
</dbReference>
<dbReference type="PROSITE" id="PS51898">
    <property type="entry name" value="TYR_RECOMBINASE"/>
    <property type="match status" value="1"/>
</dbReference>
<comment type="similarity">
    <text evidence="1">Belongs to the 'phage' integrase family.</text>
</comment>
<evidence type="ECO:0000313" key="6">
    <source>
        <dbReference type="EMBL" id="GAG52805.1"/>
    </source>
</evidence>
<dbReference type="InterPro" id="IPR011010">
    <property type="entry name" value="DNA_brk_join_enz"/>
</dbReference>
<dbReference type="PROSITE" id="PS51900">
    <property type="entry name" value="CB"/>
    <property type="match status" value="1"/>
</dbReference>
<reference evidence="6" key="1">
    <citation type="journal article" date="2014" name="Front. Microbiol.">
        <title>High frequency of phylogenetically diverse reductive dehalogenase-homologous genes in deep subseafloor sedimentary metagenomes.</title>
        <authorList>
            <person name="Kawai M."/>
            <person name="Futagami T."/>
            <person name="Toyoda A."/>
            <person name="Takaki Y."/>
            <person name="Nishi S."/>
            <person name="Hori S."/>
            <person name="Arai W."/>
            <person name="Tsubouchi T."/>
            <person name="Morono Y."/>
            <person name="Uchiyama I."/>
            <person name="Ito T."/>
            <person name="Fujiyama A."/>
            <person name="Inagaki F."/>
            <person name="Takami H."/>
        </authorList>
    </citation>
    <scope>NUCLEOTIDE SEQUENCE</scope>
    <source>
        <strain evidence="6">Expedition CK06-06</strain>
    </source>
</reference>
<dbReference type="InterPro" id="IPR013762">
    <property type="entry name" value="Integrase-like_cat_sf"/>
</dbReference>
<dbReference type="InterPro" id="IPR044068">
    <property type="entry name" value="CB"/>
</dbReference>
<protein>
    <recommendedName>
        <fullName evidence="7">Tyr recombinase domain-containing protein</fullName>
    </recommendedName>
</protein>
<gene>
    <name evidence="6" type="ORF">S01H1_81271</name>
</gene>
<keyword evidence="2" id="KW-0238">DNA-binding</keyword>
<feature type="domain" description="Tyr recombinase" evidence="4">
    <location>
        <begin position="109"/>
        <end position="191"/>
    </location>
</feature>
<dbReference type="AlphaFoldDB" id="X0YAE2"/>
<dbReference type="SUPFAM" id="SSF56349">
    <property type="entry name" value="DNA breaking-rejoining enzymes"/>
    <property type="match status" value="1"/>
</dbReference>
<evidence type="ECO:0000256" key="2">
    <source>
        <dbReference type="ARBA" id="ARBA00023125"/>
    </source>
</evidence>
<keyword evidence="3" id="KW-0233">DNA recombination</keyword>
<proteinExistence type="inferred from homology"/>
<dbReference type="InterPro" id="IPR010998">
    <property type="entry name" value="Integrase_recombinase_N"/>
</dbReference>
<dbReference type="InterPro" id="IPR002104">
    <property type="entry name" value="Integrase_catalytic"/>
</dbReference>
<name>X0YAE2_9ZZZZ</name>
<feature type="non-terminal residue" evidence="6">
    <location>
        <position position="191"/>
    </location>
</feature>
<dbReference type="GO" id="GO:0015074">
    <property type="term" value="P:DNA integration"/>
    <property type="evidence" value="ECO:0007669"/>
    <property type="project" value="InterPro"/>
</dbReference>
<comment type="caution">
    <text evidence="6">The sequence shown here is derived from an EMBL/GenBank/DDBJ whole genome shotgun (WGS) entry which is preliminary data.</text>
</comment>
<evidence type="ECO:0000256" key="1">
    <source>
        <dbReference type="ARBA" id="ARBA00008857"/>
    </source>
</evidence>
<evidence type="ECO:0000259" key="4">
    <source>
        <dbReference type="PROSITE" id="PS51898"/>
    </source>
</evidence>
<dbReference type="PANTHER" id="PTHR30349:SF64">
    <property type="entry name" value="PROPHAGE INTEGRASE INTD-RELATED"/>
    <property type="match status" value="1"/>
</dbReference>
<evidence type="ECO:0008006" key="7">
    <source>
        <dbReference type="Google" id="ProtNLM"/>
    </source>
</evidence>
<accession>X0YAE2</accession>
<dbReference type="EMBL" id="BARS01054973">
    <property type="protein sequence ID" value="GAG52805.1"/>
    <property type="molecule type" value="Genomic_DNA"/>
</dbReference>
<evidence type="ECO:0000256" key="3">
    <source>
        <dbReference type="ARBA" id="ARBA00023172"/>
    </source>
</evidence>
<dbReference type="Gene3D" id="1.10.150.130">
    <property type="match status" value="1"/>
</dbReference>
<dbReference type="PANTHER" id="PTHR30349">
    <property type="entry name" value="PHAGE INTEGRASE-RELATED"/>
    <property type="match status" value="1"/>
</dbReference>
<dbReference type="GO" id="GO:0006310">
    <property type="term" value="P:DNA recombination"/>
    <property type="evidence" value="ECO:0007669"/>
    <property type="project" value="UniProtKB-KW"/>
</dbReference>
<feature type="domain" description="Core-binding (CB)" evidence="5">
    <location>
        <begin position="10"/>
        <end position="87"/>
    </location>
</feature>
<sequence>MPHISEAPGASYTEAVADYLLTLRAAGCSEFTLNDRRRLLGRFGRHCGSRLGVSASDVATYLADLDISHNTLAQYASTLRLFFDHCIAQGWILQSPLATLPKIKQRGQQPVDPLTMDEIRRLLEAASPQQTDILLILLASGLRAGELASIREPDIDWVRGQVRVRGKGGKERTVALGERGREALRRQLGYL</sequence>
<dbReference type="Gene3D" id="1.10.443.10">
    <property type="entry name" value="Intergrase catalytic core"/>
    <property type="match status" value="1"/>
</dbReference>
<dbReference type="GO" id="GO:0003677">
    <property type="term" value="F:DNA binding"/>
    <property type="evidence" value="ECO:0007669"/>
    <property type="project" value="UniProtKB-KW"/>
</dbReference>
<evidence type="ECO:0000259" key="5">
    <source>
        <dbReference type="PROSITE" id="PS51900"/>
    </source>
</evidence>
<organism evidence="6">
    <name type="scientific">marine sediment metagenome</name>
    <dbReference type="NCBI Taxonomy" id="412755"/>
    <lineage>
        <taxon>unclassified sequences</taxon>
        <taxon>metagenomes</taxon>
        <taxon>ecological metagenomes</taxon>
    </lineage>
</organism>
<dbReference type="Pfam" id="PF00589">
    <property type="entry name" value="Phage_integrase"/>
    <property type="match status" value="1"/>
</dbReference>